<dbReference type="InterPro" id="IPR019741">
    <property type="entry name" value="Galactokinase_CS"/>
</dbReference>
<feature type="binding site" evidence="11">
    <location>
        <position position="72"/>
    </location>
    <ligand>
        <name>ATP</name>
        <dbReference type="ChEBI" id="CHEBI:30616"/>
    </ligand>
</feature>
<dbReference type="PIRSF" id="PIRSF000530">
    <property type="entry name" value="Galactokinase"/>
    <property type="match status" value="1"/>
</dbReference>
<dbReference type="InterPro" id="IPR014721">
    <property type="entry name" value="Ribsml_uS5_D2-typ_fold_subgr"/>
</dbReference>
<comment type="caution">
    <text evidence="16">The sequence shown here is derived from an EMBL/GenBank/DDBJ whole genome shotgun (WGS) entry which is preliminary data.</text>
</comment>
<evidence type="ECO:0000256" key="12">
    <source>
        <dbReference type="NCBIfam" id="TIGR00131"/>
    </source>
</evidence>
<evidence type="ECO:0000256" key="2">
    <source>
        <dbReference type="ARBA" id="ARBA00022490"/>
    </source>
</evidence>
<keyword evidence="7 11" id="KW-0067">ATP-binding</keyword>
<evidence type="ECO:0000259" key="15">
    <source>
        <dbReference type="Pfam" id="PF10509"/>
    </source>
</evidence>
<dbReference type="PRINTS" id="PR00959">
    <property type="entry name" value="MEVGALKINASE"/>
</dbReference>
<dbReference type="PROSITE" id="PS00627">
    <property type="entry name" value="GHMP_KINASES_ATP"/>
    <property type="match status" value="1"/>
</dbReference>
<keyword evidence="3 11" id="KW-0808">Transferase</keyword>
<feature type="domain" description="Galactokinase N-terminal" evidence="15">
    <location>
        <begin position="16"/>
        <end position="62"/>
    </location>
</feature>
<sequence length="395" mass="43776">MTTTAAPLQDLINDSYFQLFNDAPLLVRSPGRVNLIGEHTDYNNGLVLPAAIDKNIIVAIGKRDDDVINLRSLDQDQAHTASLGALQRSPMLWPDYILGVVDQLSKRGHALKGFNLVFGGDIPQGAGLSSSAALECATAYALNELFALGLQRLDIALIGQAAENEFVGVKCGLMDQFASVFGKEQHLIKLDCADFSHEYIPFNNPDLRIVLFDTQVKHSLASSAYNERRQQCEYGVALIQKSNPAVTSLRDATLEELDHYIKPIDETVYRRCHYVVSEIQRLHKACDHLKNNDFKSFGKLMFETHDGLQHQYEVSCEELDILVDTVRHEENVLGARMMGGGFGGCTINLIKADQVHEVVEHVSAVYARKTGKTVQAYIANISEGTSTIRITKRTD</sequence>
<dbReference type="InterPro" id="IPR006203">
    <property type="entry name" value="GHMP_knse_ATP-bd_CS"/>
</dbReference>
<dbReference type="Pfam" id="PF00288">
    <property type="entry name" value="GHMP_kinases_N"/>
    <property type="match status" value="1"/>
</dbReference>
<evidence type="ECO:0000259" key="14">
    <source>
        <dbReference type="Pfam" id="PF08544"/>
    </source>
</evidence>
<organism evidence="16 17">
    <name type="scientific">Parapedobacter deserti</name>
    <dbReference type="NCBI Taxonomy" id="1912957"/>
    <lineage>
        <taxon>Bacteria</taxon>
        <taxon>Pseudomonadati</taxon>
        <taxon>Bacteroidota</taxon>
        <taxon>Sphingobacteriia</taxon>
        <taxon>Sphingobacteriales</taxon>
        <taxon>Sphingobacteriaceae</taxon>
        <taxon>Parapedobacter</taxon>
    </lineage>
</organism>
<comment type="subcellular location">
    <subcellularLocation>
        <location evidence="11">Cytoplasm</location>
    </subcellularLocation>
</comment>
<feature type="binding site" evidence="11">
    <location>
        <position position="225"/>
    </location>
    <ligand>
        <name>substrate</name>
    </ligand>
</feature>
<evidence type="ECO:0000259" key="13">
    <source>
        <dbReference type="Pfam" id="PF00288"/>
    </source>
</evidence>
<keyword evidence="2 11" id="KW-0963">Cytoplasm</keyword>
<dbReference type="GO" id="GO:0004335">
    <property type="term" value="F:galactokinase activity"/>
    <property type="evidence" value="ECO:0007669"/>
    <property type="project" value="UniProtKB-EC"/>
</dbReference>
<dbReference type="InterPro" id="IPR019539">
    <property type="entry name" value="GalKase_N"/>
</dbReference>
<keyword evidence="8 11" id="KW-0460">Magnesium</keyword>
<dbReference type="EC" id="2.7.1.6" evidence="11 12"/>
<dbReference type="RefSeq" id="WP_379018555.1">
    <property type="nucleotide sequence ID" value="NZ_JBHRTA010000003.1"/>
</dbReference>
<keyword evidence="6 11" id="KW-0418">Kinase</keyword>
<evidence type="ECO:0000256" key="4">
    <source>
        <dbReference type="ARBA" id="ARBA00022723"/>
    </source>
</evidence>
<accession>A0ABV7JLC3</accession>
<dbReference type="PANTHER" id="PTHR10457:SF7">
    <property type="entry name" value="GALACTOKINASE-RELATED"/>
    <property type="match status" value="1"/>
</dbReference>
<dbReference type="Proteomes" id="UP001595526">
    <property type="component" value="Unassembled WGS sequence"/>
</dbReference>
<evidence type="ECO:0000256" key="6">
    <source>
        <dbReference type="ARBA" id="ARBA00022777"/>
    </source>
</evidence>
<comment type="function">
    <text evidence="11">Catalyzes the transfer of the gamma-phosphate of ATP to D-galactose to form alpha-D-galactose-1-phosphate (Gal-1-P).</text>
</comment>
<dbReference type="SUPFAM" id="SSF54211">
    <property type="entry name" value="Ribosomal protein S5 domain 2-like"/>
    <property type="match status" value="1"/>
</dbReference>
<feature type="active site" description="Proton acceptor" evidence="11">
    <location>
        <position position="175"/>
    </location>
</feature>
<dbReference type="InterPro" id="IPR006206">
    <property type="entry name" value="Mevalonate/galactokinase"/>
</dbReference>
<evidence type="ECO:0000256" key="7">
    <source>
        <dbReference type="ARBA" id="ARBA00022840"/>
    </source>
</evidence>
<comment type="catalytic activity">
    <reaction evidence="11">
        <text>alpha-D-galactose + ATP = alpha-D-galactose 1-phosphate + ADP + H(+)</text>
        <dbReference type="Rhea" id="RHEA:13553"/>
        <dbReference type="ChEBI" id="CHEBI:15378"/>
        <dbReference type="ChEBI" id="CHEBI:28061"/>
        <dbReference type="ChEBI" id="CHEBI:30616"/>
        <dbReference type="ChEBI" id="CHEBI:58336"/>
        <dbReference type="ChEBI" id="CHEBI:456216"/>
        <dbReference type="EC" id="2.7.1.6"/>
    </reaction>
</comment>
<evidence type="ECO:0000256" key="3">
    <source>
        <dbReference type="ARBA" id="ARBA00022679"/>
    </source>
</evidence>
<evidence type="ECO:0000256" key="8">
    <source>
        <dbReference type="ARBA" id="ARBA00022842"/>
    </source>
</evidence>
<dbReference type="Pfam" id="PF08544">
    <property type="entry name" value="GHMP_kinases_C"/>
    <property type="match status" value="1"/>
</dbReference>
<dbReference type="InterPro" id="IPR022963">
    <property type="entry name" value="Galactokinase_bac"/>
</dbReference>
<name>A0ABV7JLC3_9SPHI</name>
<keyword evidence="5 11" id="KW-0547">Nucleotide-binding</keyword>
<reference evidence="17" key="1">
    <citation type="journal article" date="2019" name="Int. J. Syst. Evol. Microbiol.">
        <title>The Global Catalogue of Microorganisms (GCM) 10K type strain sequencing project: providing services to taxonomists for standard genome sequencing and annotation.</title>
        <authorList>
            <consortium name="The Broad Institute Genomics Platform"/>
            <consortium name="The Broad Institute Genome Sequencing Center for Infectious Disease"/>
            <person name="Wu L."/>
            <person name="Ma J."/>
        </authorList>
    </citation>
    <scope>NUCLEOTIDE SEQUENCE [LARGE SCALE GENOMIC DNA]</scope>
    <source>
        <strain evidence="17">KCTC 52416</strain>
    </source>
</reference>
<dbReference type="Gene3D" id="3.30.70.890">
    <property type="entry name" value="GHMP kinase, C-terminal domain"/>
    <property type="match status" value="1"/>
</dbReference>
<evidence type="ECO:0000313" key="16">
    <source>
        <dbReference type="EMBL" id="MFC3196137.1"/>
    </source>
</evidence>
<evidence type="ECO:0000256" key="9">
    <source>
        <dbReference type="ARBA" id="ARBA00023144"/>
    </source>
</evidence>
<dbReference type="Gene3D" id="3.30.230.10">
    <property type="match status" value="1"/>
</dbReference>
<dbReference type="PANTHER" id="PTHR10457">
    <property type="entry name" value="MEVALONATE KINASE/GALACTOKINASE"/>
    <property type="match status" value="1"/>
</dbReference>
<dbReference type="InterPro" id="IPR036554">
    <property type="entry name" value="GHMP_kinase_C_sf"/>
</dbReference>
<proteinExistence type="inferred from homology"/>
<comment type="pathway">
    <text evidence="11">Carbohydrate metabolism; galactose metabolism.</text>
</comment>
<feature type="site" description="Transition state stabilizer" evidence="11">
    <location>
        <position position="32"/>
    </location>
</feature>
<evidence type="ECO:0000256" key="11">
    <source>
        <dbReference type="HAMAP-Rule" id="MF_00246"/>
    </source>
</evidence>
<dbReference type="SUPFAM" id="SSF55060">
    <property type="entry name" value="GHMP Kinase, C-terminal domain"/>
    <property type="match status" value="1"/>
</dbReference>
<feature type="binding site" evidence="11">
    <location>
        <begin position="125"/>
        <end position="131"/>
    </location>
    <ligand>
        <name>ATP</name>
        <dbReference type="ChEBI" id="CHEBI:30616"/>
    </ligand>
</feature>
<keyword evidence="17" id="KW-1185">Reference proteome</keyword>
<dbReference type="InterPro" id="IPR006204">
    <property type="entry name" value="GHMP_kinase_N_dom"/>
</dbReference>
<comment type="similarity">
    <text evidence="1 11">Belongs to the GHMP kinase family. GalK subfamily.</text>
</comment>
<keyword evidence="4 11" id="KW-0479">Metal-binding</keyword>
<feature type="domain" description="GHMP kinase N-terminal" evidence="13">
    <location>
        <begin position="96"/>
        <end position="183"/>
    </location>
</feature>
<evidence type="ECO:0000313" key="17">
    <source>
        <dbReference type="Proteomes" id="UP001595526"/>
    </source>
</evidence>
<keyword evidence="10 11" id="KW-0119">Carbohydrate metabolism</keyword>
<evidence type="ECO:0000256" key="10">
    <source>
        <dbReference type="ARBA" id="ARBA00023277"/>
    </source>
</evidence>
<dbReference type="Pfam" id="PF10509">
    <property type="entry name" value="GalKase_gal_bdg"/>
    <property type="match status" value="1"/>
</dbReference>
<evidence type="ECO:0000256" key="1">
    <source>
        <dbReference type="ARBA" id="ARBA00006566"/>
    </source>
</evidence>
<gene>
    <name evidence="11 16" type="primary">galK</name>
    <name evidence="16" type="ORF">ACFOET_00790</name>
</gene>
<feature type="binding site" evidence="11">
    <location>
        <begin position="38"/>
        <end position="41"/>
    </location>
    <ligand>
        <name>substrate</name>
    </ligand>
</feature>
<dbReference type="InterPro" id="IPR013750">
    <property type="entry name" value="GHMP_kinase_C_dom"/>
</dbReference>
<dbReference type="EMBL" id="JBHRTA010000003">
    <property type="protein sequence ID" value="MFC3196137.1"/>
    <property type="molecule type" value="Genomic_DNA"/>
</dbReference>
<protein>
    <recommendedName>
        <fullName evidence="11 12">Galactokinase</fullName>
        <ecNumber evidence="11 12">2.7.1.6</ecNumber>
    </recommendedName>
    <alternativeName>
        <fullName evidence="11">Galactose kinase</fullName>
    </alternativeName>
</protein>
<dbReference type="PROSITE" id="PS00106">
    <property type="entry name" value="GALACTOKINASE"/>
    <property type="match status" value="1"/>
</dbReference>
<dbReference type="PRINTS" id="PR00473">
    <property type="entry name" value="GALCTOKINASE"/>
</dbReference>
<feature type="binding site" evidence="11">
    <location>
        <position position="163"/>
    </location>
    <ligand>
        <name>Mg(2+)</name>
        <dbReference type="ChEBI" id="CHEBI:18420"/>
    </ligand>
</feature>
<dbReference type="InterPro" id="IPR000705">
    <property type="entry name" value="Galactokinase"/>
</dbReference>
<feature type="binding site" evidence="11">
    <location>
        <position position="131"/>
    </location>
    <ligand>
        <name>Mg(2+)</name>
        <dbReference type="ChEBI" id="CHEBI:18420"/>
    </ligand>
</feature>
<dbReference type="HAMAP" id="MF_00246">
    <property type="entry name" value="Galactokinase"/>
    <property type="match status" value="1"/>
</dbReference>
<keyword evidence="9 11" id="KW-0299">Galactose metabolism</keyword>
<dbReference type="InterPro" id="IPR020568">
    <property type="entry name" value="Ribosomal_Su5_D2-typ_SF"/>
</dbReference>
<feature type="domain" description="GHMP kinase C-terminal" evidence="14">
    <location>
        <begin position="289"/>
        <end position="367"/>
    </location>
</feature>
<evidence type="ECO:0000256" key="5">
    <source>
        <dbReference type="ARBA" id="ARBA00022741"/>
    </source>
</evidence>
<dbReference type="NCBIfam" id="TIGR00131">
    <property type="entry name" value="gal_kin"/>
    <property type="match status" value="1"/>
</dbReference>